<evidence type="ECO:0000259" key="13">
    <source>
        <dbReference type="SMART" id="SM00382"/>
    </source>
</evidence>
<keyword evidence="8 12" id="KW-1133">Transmembrane helix</keyword>
<dbReference type="STRING" id="1658174.A0A1J9QKJ6"/>
<comment type="catalytic activity">
    <reaction evidence="11">
        <text>ATP + H2O = ADP + phosphate + H(+)</text>
        <dbReference type="Rhea" id="RHEA:13065"/>
        <dbReference type="ChEBI" id="CHEBI:15377"/>
        <dbReference type="ChEBI" id="CHEBI:15378"/>
        <dbReference type="ChEBI" id="CHEBI:30616"/>
        <dbReference type="ChEBI" id="CHEBI:43474"/>
        <dbReference type="ChEBI" id="CHEBI:456216"/>
    </reaction>
    <physiologicalReaction direction="left-to-right" evidence="11">
        <dbReference type="Rhea" id="RHEA:13066"/>
    </physiologicalReaction>
</comment>
<evidence type="ECO:0000256" key="11">
    <source>
        <dbReference type="ARBA" id="ARBA00048778"/>
    </source>
</evidence>
<keyword evidence="16" id="KW-1185">Reference proteome</keyword>
<evidence type="ECO:0000313" key="15">
    <source>
        <dbReference type="EMBL" id="OJD20739.1"/>
    </source>
</evidence>
<dbReference type="GO" id="GO:0016887">
    <property type="term" value="F:ATP hydrolysis activity"/>
    <property type="evidence" value="ECO:0007669"/>
    <property type="project" value="InterPro"/>
</dbReference>
<evidence type="ECO:0000256" key="8">
    <source>
        <dbReference type="ARBA" id="ARBA00022989"/>
    </source>
</evidence>
<evidence type="ECO:0000256" key="10">
    <source>
        <dbReference type="ARBA" id="ARBA00023136"/>
    </source>
</evidence>
<dbReference type="PANTHER" id="PTHR23070">
    <property type="entry name" value="BCS1 AAA-TYPE ATPASE"/>
    <property type="match status" value="1"/>
</dbReference>
<comment type="caution">
    <text evidence="15">The sequence shown here is derived from an EMBL/GenBank/DDBJ whole genome shotgun (WGS) entry which is preliminary data.</text>
</comment>
<dbReference type="GO" id="GO:0005743">
    <property type="term" value="C:mitochondrial inner membrane"/>
    <property type="evidence" value="ECO:0007669"/>
    <property type="project" value="UniProtKB-SubCell"/>
</dbReference>
<keyword evidence="3 12" id="KW-0812">Transmembrane</keyword>
<keyword evidence="5" id="KW-0999">Mitochondrion inner membrane</keyword>
<evidence type="ECO:0000256" key="5">
    <source>
        <dbReference type="ARBA" id="ARBA00022792"/>
    </source>
</evidence>
<dbReference type="InterPro" id="IPR003593">
    <property type="entry name" value="AAA+_ATPase"/>
</dbReference>
<dbReference type="Pfam" id="PF08740">
    <property type="entry name" value="BCS1_N"/>
    <property type="match status" value="1"/>
</dbReference>
<dbReference type="SUPFAM" id="SSF52540">
    <property type="entry name" value="P-loop containing nucleoside triphosphate hydrolases"/>
    <property type="match status" value="1"/>
</dbReference>
<keyword evidence="10 12" id="KW-0472">Membrane</keyword>
<dbReference type="InterPro" id="IPR057495">
    <property type="entry name" value="AAA_lid_BCS1"/>
</dbReference>
<reference evidence="15 16" key="1">
    <citation type="submission" date="2015-08" db="EMBL/GenBank/DDBJ databases">
        <title>Emmonsia species relationships and genome sequence.</title>
        <authorList>
            <person name="Cuomo C.A."/>
            <person name="Schwartz I.S."/>
            <person name="Kenyon C."/>
            <person name="De Hoog G.S."/>
            <person name="Govender N.P."/>
            <person name="Botha A."/>
            <person name="Moreno L."/>
            <person name="De Vries M."/>
            <person name="Munoz J.F."/>
            <person name="Stielow J.B."/>
        </authorList>
    </citation>
    <scope>NUCLEOTIDE SEQUENCE [LARGE SCALE GENOMIC DNA]</scope>
    <source>
        <strain evidence="15 16">EI222</strain>
    </source>
</reference>
<comment type="subcellular location">
    <subcellularLocation>
        <location evidence="1">Mitochondrion inner membrane</location>
        <topology evidence="1">Single-pass membrane protein</topology>
    </subcellularLocation>
</comment>
<dbReference type="GO" id="GO:0005524">
    <property type="term" value="F:ATP binding"/>
    <property type="evidence" value="ECO:0007669"/>
    <property type="project" value="UniProtKB-KW"/>
</dbReference>
<comment type="similarity">
    <text evidence="2">Belongs to the AAA ATPase family. BCS1 subfamily.</text>
</comment>
<evidence type="ECO:0000256" key="12">
    <source>
        <dbReference type="SAM" id="Phobius"/>
    </source>
</evidence>
<keyword evidence="9" id="KW-0496">Mitochondrion</keyword>
<dbReference type="EMBL" id="LGTZ01001728">
    <property type="protein sequence ID" value="OJD20739.1"/>
    <property type="molecule type" value="Genomic_DNA"/>
</dbReference>
<evidence type="ECO:0000256" key="9">
    <source>
        <dbReference type="ARBA" id="ARBA00023128"/>
    </source>
</evidence>
<dbReference type="Gene3D" id="3.40.50.300">
    <property type="entry name" value="P-loop containing nucleotide triphosphate hydrolases"/>
    <property type="match status" value="2"/>
</dbReference>
<name>A0A1J9QKJ6_9EURO</name>
<protein>
    <recommendedName>
        <fullName evidence="17">BCS1 N-terminal domain-containing protein</fullName>
    </recommendedName>
</protein>
<evidence type="ECO:0000256" key="1">
    <source>
        <dbReference type="ARBA" id="ARBA00004434"/>
    </source>
</evidence>
<feature type="domain" description="AAA+ ATPase" evidence="13">
    <location>
        <begin position="255"/>
        <end position="362"/>
    </location>
</feature>
<gene>
    <name evidence="15" type="ORF">ACJ73_07927</name>
</gene>
<dbReference type="InterPro" id="IPR003959">
    <property type="entry name" value="ATPase_AAA_core"/>
</dbReference>
<keyword evidence="6" id="KW-0378">Hydrolase</keyword>
<feature type="domain" description="BCS1 N-terminal" evidence="14">
    <location>
        <begin position="45"/>
        <end position="222"/>
    </location>
</feature>
<evidence type="ECO:0000256" key="7">
    <source>
        <dbReference type="ARBA" id="ARBA00022840"/>
    </source>
</evidence>
<dbReference type="InterPro" id="IPR027417">
    <property type="entry name" value="P-loop_NTPase"/>
</dbReference>
<dbReference type="OrthoDB" id="4185683at2759"/>
<dbReference type="SMART" id="SM00382">
    <property type="entry name" value="AAA"/>
    <property type="match status" value="1"/>
</dbReference>
<evidence type="ECO:0000313" key="16">
    <source>
        <dbReference type="Proteomes" id="UP000242791"/>
    </source>
</evidence>
<dbReference type="VEuPathDB" id="FungiDB:ACJ73_07927"/>
<evidence type="ECO:0000256" key="3">
    <source>
        <dbReference type="ARBA" id="ARBA00022692"/>
    </source>
</evidence>
<dbReference type="AlphaFoldDB" id="A0A1J9QKJ6"/>
<dbReference type="InterPro" id="IPR050747">
    <property type="entry name" value="Mitochondrial_chaperone_BCS1"/>
</dbReference>
<feature type="transmembrane region" description="Helical" evidence="12">
    <location>
        <begin position="43"/>
        <end position="68"/>
    </location>
</feature>
<accession>A0A1J9QKJ6</accession>
<evidence type="ECO:0000256" key="6">
    <source>
        <dbReference type="ARBA" id="ARBA00022801"/>
    </source>
</evidence>
<dbReference type="SMART" id="SM01024">
    <property type="entry name" value="BCS1_N"/>
    <property type="match status" value="1"/>
</dbReference>
<keyword evidence="7" id="KW-0067">ATP-binding</keyword>
<dbReference type="Pfam" id="PF00004">
    <property type="entry name" value="AAA"/>
    <property type="match status" value="2"/>
</dbReference>
<evidence type="ECO:0000256" key="2">
    <source>
        <dbReference type="ARBA" id="ARBA00007448"/>
    </source>
</evidence>
<dbReference type="Pfam" id="PF25426">
    <property type="entry name" value="AAA_lid_BCS1"/>
    <property type="match status" value="1"/>
</dbReference>
<sequence>MFYSSMNSSSIPPLIPDMTVLNTILRDYSSFLPAFSSYFHSDILSYLLLTVVLARIIPFLQYFGTYFFPSVEIRFSDKLYRALHFWVSQQQFAKNASNTIATTEARGDWFDDDNNGNGIRNDKELLYTPTGTTTFCYKWHLLWLKRVPYATKTSTPMLLDAEYIVITAFWSSKVLKRLLENARQLYIDYERRHTIVYRATKRYGSFQWLQYTSTPHRYLSSVILGEEEKQNLLADVKQYLDQATPSWYHDRGIPYRRGYLLYGPPGTGKTSLVLVIAGELRLGIYLLNLNTNSLTEEGLTDLFRTLPRRWRLSLSTLLNTIDGAGAPEGHLLFMTTNHRQKLDPALIRPGRVDKEVAFRMADKAAAKELFLKIYTTPNDSSTSKTTVSEQVSTNGALNNSSTPKTTTLEQVSTNHANKGIATLAEAFTELFPAGEFTVAEIQGYFLSHKNNASASVKGIQKWVEKTRKKGKHTV</sequence>
<dbReference type="InterPro" id="IPR014851">
    <property type="entry name" value="BCS1_N"/>
</dbReference>
<organism evidence="15 16">
    <name type="scientific">Blastomyces percursus</name>
    <dbReference type="NCBI Taxonomy" id="1658174"/>
    <lineage>
        <taxon>Eukaryota</taxon>
        <taxon>Fungi</taxon>
        <taxon>Dikarya</taxon>
        <taxon>Ascomycota</taxon>
        <taxon>Pezizomycotina</taxon>
        <taxon>Eurotiomycetes</taxon>
        <taxon>Eurotiomycetidae</taxon>
        <taxon>Onygenales</taxon>
        <taxon>Ajellomycetaceae</taxon>
        <taxon>Blastomyces</taxon>
    </lineage>
</organism>
<proteinExistence type="inferred from homology"/>
<evidence type="ECO:0008006" key="17">
    <source>
        <dbReference type="Google" id="ProtNLM"/>
    </source>
</evidence>
<dbReference type="Proteomes" id="UP000242791">
    <property type="component" value="Unassembled WGS sequence"/>
</dbReference>
<evidence type="ECO:0000256" key="4">
    <source>
        <dbReference type="ARBA" id="ARBA00022741"/>
    </source>
</evidence>
<evidence type="ECO:0000259" key="14">
    <source>
        <dbReference type="SMART" id="SM01024"/>
    </source>
</evidence>
<keyword evidence="4" id="KW-0547">Nucleotide-binding</keyword>